<protein>
    <submittedName>
        <fullName evidence="2">Uncharacterized protein</fullName>
    </submittedName>
</protein>
<evidence type="ECO:0000256" key="1">
    <source>
        <dbReference type="SAM" id="MobiDB-lite"/>
    </source>
</evidence>
<proteinExistence type="predicted"/>
<reference evidence="2" key="1">
    <citation type="submission" date="2020-05" db="EMBL/GenBank/DDBJ databases">
        <title>WGS assembly of Panicum virgatum.</title>
        <authorList>
            <person name="Lovell J.T."/>
            <person name="Jenkins J."/>
            <person name="Shu S."/>
            <person name="Juenger T.E."/>
            <person name="Schmutz J."/>
        </authorList>
    </citation>
    <scope>NUCLEOTIDE SEQUENCE</scope>
    <source>
        <strain evidence="2">AP13</strain>
    </source>
</reference>
<keyword evidence="3" id="KW-1185">Reference proteome</keyword>
<organism evidence="2 3">
    <name type="scientific">Panicum virgatum</name>
    <name type="common">Blackwell switchgrass</name>
    <dbReference type="NCBI Taxonomy" id="38727"/>
    <lineage>
        <taxon>Eukaryota</taxon>
        <taxon>Viridiplantae</taxon>
        <taxon>Streptophyta</taxon>
        <taxon>Embryophyta</taxon>
        <taxon>Tracheophyta</taxon>
        <taxon>Spermatophyta</taxon>
        <taxon>Magnoliopsida</taxon>
        <taxon>Liliopsida</taxon>
        <taxon>Poales</taxon>
        <taxon>Poaceae</taxon>
        <taxon>PACMAD clade</taxon>
        <taxon>Panicoideae</taxon>
        <taxon>Panicodae</taxon>
        <taxon>Paniceae</taxon>
        <taxon>Panicinae</taxon>
        <taxon>Panicum</taxon>
        <taxon>Panicum sect. Hiantes</taxon>
    </lineage>
</organism>
<feature type="region of interest" description="Disordered" evidence="1">
    <location>
        <begin position="86"/>
        <end position="112"/>
    </location>
</feature>
<dbReference type="EMBL" id="CM029039">
    <property type="protein sequence ID" value="KAG2642085.1"/>
    <property type="molecule type" value="Genomic_DNA"/>
</dbReference>
<name>A0A8T0W3V9_PANVG</name>
<dbReference type="OrthoDB" id="10365874at2759"/>
<dbReference type="Proteomes" id="UP000823388">
    <property type="component" value="Chromosome 2K"/>
</dbReference>
<sequence>MHYSYAFPFPGCPPHPCTTPTPSRSLAALCPIPSPPAPSHGGSERPTMAHGRLPGARFGRHGPRFGCSGDGGVKNAAEVGAAWGVAAPEQVPPPPPPKTLAHHSSLAGHGNGASSRLPCGGASLDPRLVQHVAAASLIGMSRGLAHGAAAPLRSLVAVRPLSVSCVELELELLVTHALQPCHAAWKACGIFSWLSRMNCDFGFQTLLSAGTFILNGLSLGNHQHKEVQYFLPIFQEWRQLQAKHHPLRPSEASLKPTRNLLLHIT</sequence>
<comment type="caution">
    <text evidence="2">The sequence shown here is derived from an EMBL/GenBank/DDBJ whole genome shotgun (WGS) entry which is preliminary data.</text>
</comment>
<gene>
    <name evidence="2" type="ORF">PVAP13_2KG270458</name>
</gene>
<dbReference type="AlphaFoldDB" id="A0A8T0W3V9"/>
<evidence type="ECO:0000313" key="2">
    <source>
        <dbReference type="EMBL" id="KAG2642085.1"/>
    </source>
</evidence>
<accession>A0A8T0W3V9</accession>
<evidence type="ECO:0000313" key="3">
    <source>
        <dbReference type="Proteomes" id="UP000823388"/>
    </source>
</evidence>